<keyword evidence="2" id="KW-0479">Metal-binding</keyword>
<evidence type="ECO:0008006" key="8">
    <source>
        <dbReference type="Google" id="ProtNLM"/>
    </source>
</evidence>
<name>U3GWG9_9CORY</name>
<dbReference type="CDD" id="cd02612">
    <property type="entry name" value="HAD_PGPPase"/>
    <property type="match status" value="1"/>
</dbReference>
<dbReference type="OrthoDB" id="25607at2"/>
<keyword evidence="4" id="KW-0460">Magnesium</keyword>
<dbReference type="Pfam" id="PF12710">
    <property type="entry name" value="HAD"/>
    <property type="match status" value="1"/>
</dbReference>
<gene>
    <name evidence="6" type="ORF">CARG_00635</name>
</gene>
<keyword evidence="5" id="KW-1133">Transmembrane helix</keyword>
<evidence type="ECO:0000256" key="4">
    <source>
        <dbReference type="ARBA" id="ARBA00022842"/>
    </source>
</evidence>
<evidence type="ECO:0000313" key="7">
    <source>
        <dbReference type="Proteomes" id="UP000016943"/>
    </source>
</evidence>
<keyword evidence="5" id="KW-0812">Transmembrane</keyword>
<evidence type="ECO:0000313" key="6">
    <source>
        <dbReference type="EMBL" id="AGU14326.1"/>
    </source>
</evidence>
<evidence type="ECO:0000256" key="2">
    <source>
        <dbReference type="ARBA" id="ARBA00022723"/>
    </source>
</evidence>
<dbReference type="SUPFAM" id="SSF56784">
    <property type="entry name" value="HAD-like"/>
    <property type="match status" value="1"/>
</dbReference>
<sequence>MRGQSAGKKVAAFFDLDKTIIAKSSAFAYGRQFLDNGLISPGVAAHLAVAQAAYRLVGHSNDQMDSTRDNLASMVRGWDVQQVSDIVETTLHEVVSPAIYMEARELIALHEAAGHDVIIVSASAAQLVAPIARELGIRDAVTTTLEVQDGRFTGEVLFYCKGERKAQAIRDLAANRGYNLEASFAYSDSATDIPMLEVVGNAVAVNPDRALKRYAKKHGWTIRSFKNPVPLFTVPSRRRVGAWAAGLVAVAVVGGWLLGASGPGRMTAPARTAELCRRLPRRLRSTIEGLIPPM</sequence>
<feature type="transmembrane region" description="Helical" evidence="5">
    <location>
        <begin position="240"/>
        <end position="259"/>
    </location>
</feature>
<dbReference type="InterPro" id="IPR050582">
    <property type="entry name" value="HAD-like_SerB"/>
</dbReference>
<dbReference type="PANTHER" id="PTHR43344:SF13">
    <property type="entry name" value="PHOSPHATASE RV3661-RELATED"/>
    <property type="match status" value="1"/>
</dbReference>
<dbReference type="AlphaFoldDB" id="U3GWG9"/>
<dbReference type="Gene3D" id="3.40.50.1000">
    <property type="entry name" value="HAD superfamily/HAD-like"/>
    <property type="match status" value="1"/>
</dbReference>
<dbReference type="eggNOG" id="COG0560">
    <property type="taxonomic scope" value="Bacteria"/>
</dbReference>
<keyword evidence="3" id="KW-0378">Hydrolase</keyword>
<dbReference type="PANTHER" id="PTHR43344">
    <property type="entry name" value="PHOSPHOSERINE PHOSPHATASE"/>
    <property type="match status" value="1"/>
</dbReference>
<dbReference type="NCBIfam" id="TIGR01488">
    <property type="entry name" value="HAD-SF-IB"/>
    <property type="match status" value="1"/>
</dbReference>
<evidence type="ECO:0000256" key="5">
    <source>
        <dbReference type="SAM" id="Phobius"/>
    </source>
</evidence>
<dbReference type="PATRIC" id="fig|1348662.3.peg.124"/>
<dbReference type="RefSeq" id="WP_020975448.1">
    <property type="nucleotide sequence ID" value="NC_022198.1"/>
</dbReference>
<dbReference type="Gene3D" id="1.20.1440.100">
    <property type="entry name" value="SG protein - dephosphorylation function"/>
    <property type="match status" value="1"/>
</dbReference>
<dbReference type="InterPro" id="IPR036412">
    <property type="entry name" value="HAD-like_sf"/>
</dbReference>
<proteinExistence type="inferred from homology"/>
<reference evidence="6 7" key="1">
    <citation type="journal article" date="2013" name="Genome Announc.">
        <title>Whole-Genome Sequence of the Clinical Strain Corynebacterium argentoratense DSM 44202, Isolated from a Human Throat Specimen.</title>
        <authorList>
            <person name="Bomholt C."/>
            <person name="Glaub A."/>
            <person name="Gravermann K."/>
            <person name="Albersmeier A."/>
            <person name="Brinkrolf K."/>
            <person name="Ruckert C."/>
            <person name="Tauch A."/>
        </authorList>
    </citation>
    <scope>NUCLEOTIDE SEQUENCE [LARGE SCALE GENOMIC DNA]</scope>
    <source>
        <strain evidence="6">DSM 44202</strain>
    </source>
</reference>
<organism evidence="6 7">
    <name type="scientific">Corynebacterium argentoratense DSM 44202</name>
    <dbReference type="NCBI Taxonomy" id="1348662"/>
    <lineage>
        <taxon>Bacteria</taxon>
        <taxon>Bacillati</taxon>
        <taxon>Actinomycetota</taxon>
        <taxon>Actinomycetes</taxon>
        <taxon>Mycobacteriales</taxon>
        <taxon>Corynebacteriaceae</taxon>
        <taxon>Corynebacterium</taxon>
    </lineage>
</organism>
<dbReference type="FunFam" id="3.40.50.1000:FF:000025">
    <property type="entry name" value="HAD hydrolase, family IB"/>
    <property type="match status" value="1"/>
</dbReference>
<dbReference type="GeneID" id="78249011"/>
<comment type="similarity">
    <text evidence="1">Belongs to the HAD-like hydrolase superfamily. SerB family.</text>
</comment>
<dbReference type="InterPro" id="IPR006385">
    <property type="entry name" value="HAD_hydro_SerB1"/>
</dbReference>
<keyword evidence="7" id="KW-1185">Reference proteome</keyword>
<evidence type="ECO:0000256" key="3">
    <source>
        <dbReference type="ARBA" id="ARBA00022801"/>
    </source>
</evidence>
<keyword evidence="5" id="KW-0472">Membrane</keyword>
<dbReference type="NCBIfam" id="TIGR01490">
    <property type="entry name" value="HAD-SF-IB-hyp1"/>
    <property type="match status" value="1"/>
</dbReference>
<protein>
    <recommendedName>
        <fullName evidence="8">Phosphoserine phosphatase</fullName>
    </recommendedName>
</protein>
<dbReference type="HOGENOM" id="CLU_052657_1_0_11"/>
<evidence type="ECO:0000256" key="1">
    <source>
        <dbReference type="ARBA" id="ARBA00009184"/>
    </source>
</evidence>
<dbReference type="InterPro" id="IPR023214">
    <property type="entry name" value="HAD_sf"/>
</dbReference>
<accession>U3GWG9</accession>
<dbReference type="KEGG" id="caz:CARG_00635"/>
<dbReference type="GO" id="GO:0046872">
    <property type="term" value="F:metal ion binding"/>
    <property type="evidence" value="ECO:0007669"/>
    <property type="project" value="UniProtKB-KW"/>
</dbReference>
<dbReference type="GO" id="GO:0016787">
    <property type="term" value="F:hydrolase activity"/>
    <property type="evidence" value="ECO:0007669"/>
    <property type="project" value="UniProtKB-KW"/>
</dbReference>
<dbReference type="STRING" id="1348662.CARG_00635"/>
<dbReference type="Proteomes" id="UP000016943">
    <property type="component" value="Chromosome"/>
</dbReference>
<dbReference type="EMBL" id="CP006365">
    <property type="protein sequence ID" value="AGU14326.1"/>
    <property type="molecule type" value="Genomic_DNA"/>
</dbReference>